<evidence type="ECO:0000259" key="6">
    <source>
        <dbReference type="Pfam" id="PF25919"/>
    </source>
</evidence>
<dbReference type="InterPro" id="IPR058649">
    <property type="entry name" value="CzcB_C"/>
</dbReference>
<dbReference type="Gene3D" id="2.40.30.170">
    <property type="match status" value="1"/>
</dbReference>
<dbReference type="InterPro" id="IPR006143">
    <property type="entry name" value="RND_pump_MFP"/>
</dbReference>
<dbReference type="Pfam" id="PF25975">
    <property type="entry name" value="CzcB_C"/>
    <property type="match status" value="1"/>
</dbReference>
<organism evidence="9 10">
    <name type="scientific">Pseudocitrobacter vendiensis</name>
    <dbReference type="NCBI Taxonomy" id="2488306"/>
    <lineage>
        <taxon>Bacteria</taxon>
        <taxon>Pseudomonadati</taxon>
        <taxon>Pseudomonadota</taxon>
        <taxon>Gammaproteobacteria</taxon>
        <taxon>Enterobacterales</taxon>
        <taxon>Enterobacteriaceae</taxon>
        <taxon>Pseudocitrobacter</taxon>
    </lineage>
</organism>
<evidence type="ECO:0000256" key="2">
    <source>
        <dbReference type="ARBA" id="ARBA00022448"/>
    </source>
</evidence>
<dbReference type="PANTHER" id="PTHR30097">
    <property type="entry name" value="CATION EFFLUX SYSTEM PROTEIN CUSB"/>
    <property type="match status" value="1"/>
</dbReference>
<dbReference type="Gene3D" id="2.40.420.20">
    <property type="match status" value="1"/>
</dbReference>
<evidence type="ECO:0000313" key="9">
    <source>
        <dbReference type="EMBL" id="CAH6635299.1"/>
    </source>
</evidence>
<keyword evidence="10" id="KW-1185">Reference proteome</keyword>
<dbReference type="InterPro" id="IPR058791">
    <property type="entry name" value="3HB_CusB"/>
</dbReference>
<dbReference type="EMBL" id="CALSBS010000001">
    <property type="protein sequence ID" value="CAH6635299.1"/>
    <property type="molecule type" value="Genomic_DNA"/>
</dbReference>
<comment type="similarity">
    <text evidence="1">Belongs to the membrane fusion protein (MFP) (TC 8.A.1) family.</text>
</comment>
<feature type="domain" description="CusB-like three alpha-helical bundle" evidence="5">
    <location>
        <begin position="156"/>
        <end position="204"/>
    </location>
</feature>
<sequence length="478" mass="52061">MNKNLLTLAIVAVLAAGAGYYAGHRSPATDSAATESTARKVLYWYDPMVPGQRFDKPGKSPFMDMQLVPRYADETPDNGGVSISPQQQQSLGMRIGTVEKRALVQPFSAFATVTTDERSLQIIPSPANGVVEKLFVRAPQQWVKAGEPLAQLWIPEWTAAQQEYLAVRQLGDAALSRAARERLTLTFMPESVIRQVERSGKPQSRMVLRAEQEGYVSKLDTREGAQVNATAPLFELASQNPVWVVIDYPQNQAQRLIPGSDVVASADGWPGEQFHGKVSELLPQMETTTRTLKARIVLDNPQHKLKPGMFLTVRLQDESAQPPVLAIPEEALIATGSENRVIVATGDGHFAPARVTTGVTANGWTEVKEGLKEGDKVVTSGQFLIDSEASLRSALPQETQKTQEYVGNGVVKAIEGDTVTLSHQPIPALHWGAMTMDFTLSASAAKPKPGDNIMFHFTLDDAQGPLISQWMPMTGGEK</sequence>
<feature type="signal peptide" evidence="3">
    <location>
        <begin position="1"/>
        <end position="18"/>
    </location>
</feature>
<dbReference type="Gene3D" id="2.40.50.320">
    <property type="entry name" value="Copper binding periplasmic protein CusF"/>
    <property type="match status" value="1"/>
</dbReference>
<keyword evidence="2" id="KW-0813">Transport</keyword>
<dbReference type="Pfam" id="PF25954">
    <property type="entry name" value="Beta-barrel_RND_2"/>
    <property type="match status" value="1"/>
</dbReference>
<evidence type="ECO:0000259" key="5">
    <source>
        <dbReference type="Pfam" id="PF25869"/>
    </source>
</evidence>
<accession>A0ABM9F3G6</accession>
<dbReference type="InterPro" id="IPR042230">
    <property type="entry name" value="CusF_sf"/>
</dbReference>
<dbReference type="Pfam" id="PF25919">
    <property type="entry name" value="BSH_CusB"/>
    <property type="match status" value="1"/>
</dbReference>
<evidence type="ECO:0000256" key="1">
    <source>
        <dbReference type="ARBA" id="ARBA00009477"/>
    </source>
</evidence>
<dbReference type="PANTHER" id="PTHR30097:SF15">
    <property type="entry name" value="CATION EFFLUX SYSTEM PROTEIN CUSB"/>
    <property type="match status" value="1"/>
</dbReference>
<feature type="chain" id="PRO_5045155999" evidence="3">
    <location>
        <begin position="19"/>
        <end position="478"/>
    </location>
</feature>
<reference evidence="9" key="1">
    <citation type="submission" date="2022-05" db="EMBL/GenBank/DDBJ databases">
        <authorList>
            <person name="Blom J."/>
        </authorList>
    </citation>
    <scope>NUCLEOTIDE SEQUENCE</scope>
    <source>
        <strain evidence="9">Type strain: CPO20170097</strain>
    </source>
</reference>
<comment type="caution">
    <text evidence="9">The sequence shown here is derived from an EMBL/GenBank/DDBJ whole genome shotgun (WGS) entry which is preliminary data.</text>
</comment>
<dbReference type="Pfam" id="PF25869">
    <property type="entry name" value="3HB_CusB"/>
    <property type="match status" value="1"/>
</dbReference>
<dbReference type="Gene3D" id="6.10.140.730">
    <property type="match status" value="1"/>
</dbReference>
<evidence type="ECO:0000256" key="3">
    <source>
        <dbReference type="SAM" id="SignalP"/>
    </source>
</evidence>
<keyword evidence="3" id="KW-0732">Signal</keyword>
<name>A0ABM9F3G6_9ENTR</name>
<feature type="domain" description="CusB-like barrel-sandwich hybrid" evidence="6">
    <location>
        <begin position="121"/>
        <end position="236"/>
    </location>
</feature>
<feature type="domain" description="CusB-like beta-barrel" evidence="7">
    <location>
        <begin position="241"/>
        <end position="318"/>
    </location>
</feature>
<gene>
    <name evidence="9" type="ORF">FBBNIHIM_00480</name>
</gene>
<evidence type="ECO:0000313" key="10">
    <source>
        <dbReference type="Proteomes" id="UP001152651"/>
    </source>
</evidence>
<protein>
    <submittedName>
        <fullName evidence="9">RND family efflux transporter, MFP subunit</fullName>
    </submittedName>
</protein>
<proteinExistence type="inferred from homology"/>
<dbReference type="Pfam" id="PF19335">
    <property type="entry name" value="HMBD"/>
    <property type="match status" value="1"/>
</dbReference>
<dbReference type="InterPro" id="IPR051909">
    <property type="entry name" value="MFP_Cation_Efflux"/>
</dbReference>
<evidence type="ECO:0000259" key="8">
    <source>
        <dbReference type="Pfam" id="PF25975"/>
    </source>
</evidence>
<dbReference type="RefSeq" id="WP_253896612.1">
    <property type="nucleotide sequence ID" value="NZ_CALSBS010000001.1"/>
</dbReference>
<feature type="domain" description="CzcB-like C-terminal circularly permuted SH3-like" evidence="8">
    <location>
        <begin position="325"/>
        <end position="385"/>
    </location>
</feature>
<evidence type="ECO:0000259" key="7">
    <source>
        <dbReference type="Pfam" id="PF25954"/>
    </source>
</evidence>
<dbReference type="Proteomes" id="UP001152651">
    <property type="component" value="Unassembled WGS sequence"/>
</dbReference>
<dbReference type="InterPro" id="IPR021647">
    <property type="entry name" value="CusF_Ec"/>
</dbReference>
<evidence type="ECO:0000259" key="4">
    <source>
        <dbReference type="Pfam" id="PF19335"/>
    </source>
</evidence>
<dbReference type="InterPro" id="IPR058792">
    <property type="entry name" value="Beta-barrel_RND_2"/>
</dbReference>
<dbReference type="InterPro" id="IPR045800">
    <property type="entry name" value="HMBD"/>
</dbReference>
<dbReference type="NCBIfam" id="TIGR01730">
    <property type="entry name" value="RND_mfp"/>
    <property type="match status" value="1"/>
</dbReference>
<dbReference type="SUPFAM" id="SSF111369">
    <property type="entry name" value="HlyD-like secretion proteins"/>
    <property type="match status" value="1"/>
</dbReference>
<dbReference type="Pfam" id="PF11604">
    <property type="entry name" value="CusF_Ec"/>
    <property type="match status" value="1"/>
</dbReference>
<feature type="domain" description="Heavy metal binding" evidence="4">
    <location>
        <begin position="43"/>
        <end position="69"/>
    </location>
</feature>
<dbReference type="InterPro" id="IPR058790">
    <property type="entry name" value="BSH_CusB"/>
</dbReference>